<sequence length="202" mass="22988">MIPAAPAVMNSPALPTAVPMSPATMPANPVANPAESLQLRDLHMPDPISAWPPAPGWWLVGILGVILLLAAMYGGWRFWKDWYPLHRSRRDSAQQLENWRVEWRQHRNSNQLINNINLELKRFCQLWYPHALNLHGQAWVDFLQQHSRISAEPLQPLASGGYARPDTNLDGDQLVATTIQWLQQQNGRQIRRARVTTTEVLS</sequence>
<evidence type="ECO:0000313" key="2">
    <source>
        <dbReference type="EMBL" id="MCY0966500.1"/>
    </source>
</evidence>
<dbReference type="Pfam" id="PF14316">
    <property type="entry name" value="DUF4381"/>
    <property type="match status" value="1"/>
</dbReference>
<accession>A0A9X3ITN4</accession>
<feature type="transmembrane region" description="Helical" evidence="1">
    <location>
        <begin position="57"/>
        <end position="79"/>
    </location>
</feature>
<organism evidence="2 3">
    <name type="scientific">Parathalassolituus penaei</name>
    <dbReference type="NCBI Taxonomy" id="2997323"/>
    <lineage>
        <taxon>Bacteria</taxon>
        <taxon>Pseudomonadati</taxon>
        <taxon>Pseudomonadota</taxon>
        <taxon>Gammaproteobacteria</taxon>
        <taxon>Oceanospirillales</taxon>
        <taxon>Oceanospirillaceae</taxon>
        <taxon>Parathalassolituus</taxon>
    </lineage>
</organism>
<dbReference type="InterPro" id="IPR025489">
    <property type="entry name" value="DUF4381"/>
</dbReference>
<evidence type="ECO:0000313" key="3">
    <source>
        <dbReference type="Proteomes" id="UP001150830"/>
    </source>
</evidence>
<reference evidence="2" key="1">
    <citation type="submission" date="2022-11" db="EMBL/GenBank/DDBJ databases">
        <title>Parathalassolutuus dongxingensis gen. nov., sp. nov., a novel member of family Oceanospirillaceae isolated from a coastal shrimp pond in Guangxi, China.</title>
        <authorList>
            <person name="Chen H."/>
        </authorList>
    </citation>
    <scope>NUCLEOTIDE SEQUENCE</scope>
    <source>
        <strain evidence="2">G-43</strain>
    </source>
</reference>
<keyword evidence="3" id="KW-1185">Reference proteome</keyword>
<dbReference type="Proteomes" id="UP001150830">
    <property type="component" value="Unassembled WGS sequence"/>
</dbReference>
<evidence type="ECO:0000256" key="1">
    <source>
        <dbReference type="SAM" id="Phobius"/>
    </source>
</evidence>
<comment type="caution">
    <text evidence="2">The sequence shown here is derived from an EMBL/GenBank/DDBJ whole genome shotgun (WGS) entry which is preliminary data.</text>
</comment>
<protein>
    <submittedName>
        <fullName evidence="2">DUF4381 domain-containing protein</fullName>
    </submittedName>
</protein>
<dbReference type="EMBL" id="JAPNOA010000056">
    <property type="protein sequence ID" value="MCY0966500.1"/>
    <property type="molecule type" value="Genomic_DNA"/>
</dbReference>
<gene>
    <name evidence="2" type="ORF">OUO13_15035</name>
</gene>
<dbReference type="AlphaFoldDB" id="A0A9X3ITN4"/>
<proteinExistence type="predicted"/>
<dbReference type="RefSeq" id="WP_283174709.1">
    <property type="nucleotide sequence ID" value="NZ_JAPNOA010000056.1"/>
</dbReference>
<keyword evidence="1" id="KW-0472">Membrane</keyword>
<keyword evidence="1" id="KW-1133">Transmembrane helix</keyword>
<name>A0A9X3ITN4_9GAMM</name>
<keyword evidence="1" id="KW-0812">Transmembrane</keyword>